<protein>
    <submittedName>
        <fullName evidence="2">Ankyrin repeat-containing protein</fullName>
    </submittedName>
</protein>
<organism evidence="1 2">
    <name type="scientific">Rhabditophanes sp. KR3021</name>
    <dbReference type="NCBI Taxonomy" id="114890"/>
    <lineage>
        <taxon>Eukaryota</taxon>
        <taxon>Metazoa</taxon>
        <taxon>Ecdysozoa</taxon>
        <taxon>Nematoda</taxon>
        <taxon>Chromadorea</taxon>
        <taxon>Rhabditida</taxon>
        <taxon>Tylenchina</taxon>
        <taxon>Panagrolaimomorpha</taxon>
        <taxon>Strongyloidoidea</taxon>
        <taxon>Alloionematidae</taxon>
        <taxon>Rhabditophanes</taxon>
    </lineage>
</organism>
<sequence length="260" mass="29523">LNPDSDQNTIPPKEIPPSTISVVSQTHSEHSQPSKHSSSPLISIADIMKYKNNLDKKIKASFKMISLTIFVSAVSMTISAYRIDSFLANLPNSETRVSNNLRHQFEYGFWSLAFISTLFHLMLSTTLLIICLIHLYCAYSITKTMNNTDQAVMSYFNSTSIWRNIIAYFYLVSLMFTVVINTCLVFVVPANIGQYSKATIFATGAFLCIFIMMVAFHTLFKWCKLSKDDEKMCQYQPQQIYSPIHTHHGKIDIKSLSTLV</sequence>
<proteinExistence type="predicted"/>
<name>A0AC35TY09_9BILA</name>
<accession>A0AC35TY09</accession>
<evidence type="ECO:0000313" key="1">
    <source>
        <dbReference type="Proteomes" id="UP000095286"/>
    </source>
</evidence>
<evidence type="ECO:0000313" key="2">
    <source>
        <dbReference type="WBParaSite" id="RSKR_0000559750.1"/>
    </source>
</evidence>
<dbReference type="WBParaSite" id="RSKR_0000559750.1">
    <property type="protein sequence ID" value="RSKR_0000559750.1"/>
    <property type="gene ID" value="RSKR_0000559750"/>
</dbReference>
<reference evidence="2" key="1">
    <citation type="submission" date="2016-11" db="UniProtKB">
        <authorList>
            <consortium name="WormBaseParasite"/>
        </authorList>
    </citation>
    <scope>IDENTIFICATION</scope>
    <source>
        <strain evidence="2">KR3021</strain>
    </source>
</reference>
<dbReference type="Proteomes" id="UP000095286">
    <property type="component" value="Unplaced"/>
</dbReference>